<dbReference type="EMBL" id="BMLM01000001">
    <property type="protein sequence ID" value="GGN81864.1"/>
    <property type="molecule type" value="Genomic_DNA"/>
</dbReference>
<evidence type="ECO:0000256" key="1">
    <source>
        <dbReference type="ARBA" id="ARBA00023125"/>
    </source>
</evidence>
<dbReference type="Proteomes" id="UP000626982">
    <property type="component" value="Unassembled WGS sequence"/>
</dbReference>
<evidence type="ECO:0000313" key="6">
    <source>
        <dbReference type="Proteomes" id="UP000626982"/>
    </source>
</evidence>
<protein>
    <recommendedName>
        <fullName evidence="4">HTH tetR-type domain-containing protein</fullName>
    </recommendedName>
</protein>
<evidence type="ECO:0000256" key="2">
    <source>
        <dbReference type="PROSITE-ProRule" id="PRU00335"/>
    </source>
</evidence>
<organism evidence="5 6">
    <name type="scientific">Agrococcus terreus</name>
    <dbReference type="NCBI Taxonomy" id="574649"/>
    <lineage>
        <taxon>Bacteria</taxon>
        <taxon>Bacillati</taxon>
        <taxon>Actinomycetota</taxon>
        <taxon>Actinomycetes</taxon>
        <taxon>Micrococcales</taxon>
        <taxon>Microbacteriaceae</taxon>
        <taxon>Agrococcus</taxon>
    </lineage>
</organism>
<reference evidence="6" key="1">
    <citation type="journal article" date="2019" name="Int. J. Syst. Evol. Microbiol.">
        <title>The Global Catalogue of Microorganisms (GCM) 10K type strain sequencing project: providing services to taxonomists for standard genome sequencing and annotation.</title>
        <authorList>
            <consortium name="The Broad Institute Genomics Platform"/>
            <consortium name="The Broad Institute Genome Sequencing Center for Infectious Disease"/>
            <person name="Wu L."/>
            <person name="Ma J."/>
        </authorList>
    </citation>
    <scope>NUCLEOTIDE SEQUENCE [LARGE SCALE GENOMIC DNA]</scope>
    <source>
        <strain evidence="6">CGMCC 1.6960</strain>
    </source>
</reference>
<accession>A0ABQ2KJW8</accession>
<feature type="DNA-binding region" description="H-T-H motif" evidence="2">
    <location>
        <begin position="43"/>
        <end position="62"/>
    </location>
</feature>
<name>A0ABQ2KJW8_9MICO</name>
<proteinExistence type="predicted"/>
<gene>
    <name evidence="5" type="ORF">GCM10010968_11060</name>
</gene>
<feature type="region of interest" description="Disordered" evidence="3">
    <location>
        <begin position="1"/>
        <end position="20"/>
    </location>
</feature>
<keyword evidence="1 2" id="KW-0238">DNA-binding</keyword>
<keyword evidence="6" id="KW-1185">Reference proteome</keyword>
<comment type="caution">
    <text evidence="5">The sequence shown here is derived from an EMBL/GenBank/DDBJ whole genome shotgun (WGS) entry which is preliminary data.</text>
</comment>
<evidence type="ECO:0000313" key="5">
    <source>
        <dbReference type="EMBL" id="GGN81864.1"/>
    </source>
</evidence>
<sequence length="208" mass="22006">MTTPIRSGSAAADRQEPRAMRTREKVLGAVRAALTEVPLDELTVAEICRRAGIHRVTFYGHWSDVRAAADDAFAEELDRLAAVDEAVVDAATDPVALAARYEQQLAEQLRGIHEQRAAWSALLESPSFARRVLERLEARVQLAVDAFVALGVAVPGAASGIAAAHLAGGVVAASARWARGDDEDVEAAAAAIVAQVPAWWPGAHPPHG</sequence>
<dbReference type="SUPFAM" id="SSF46689">
    <property type="entry name" value="Homeodomain-like"/>
    <property type="match status" value="1"/>
</dbReference>
<dbReference type="Gene3D" id="1.10.357.10">
    <property type="entry name" value="Tetracycline Repressor, domain 2"/>
    <property type="match status" value="1"/>
</dbReference>
<dbReference type="RefSeq" id="WP_188716891.1">
    <property type="nucleotide sequence ID" value="NZ_BAABBD010000002.1"/>
</dbReference>
<evidence type="ECO:0000256" key="3">
    <source>
        <dbReference type="SAM" id="MobiDB-lite"/>
    </source>
</evidence>
<dbReference type="InterPro" id="IPR009057">
    <property type="entry name" value="Homeodomain-like_sf"/>
</dbReference>
<dbReference type="PROSITE" id="PS50977">
    <property type="entry name" value="HTH_TETR_2"/>
    <property type="match status" value="1"/>
</dbReference>
<feature type="domain" description="HTH tetR-type" evidence="4">
    <location>
        <begin position="20"/>
        <end position="80"/>
    </location>
</feature>
<dbReference type="InterPro" id="IPR001647">
    <property type="entry name" value="HTH_TetR"/>
</dbReference>
<evidence type="ECO:0000259" key="4">
    <source>
        <dbReference type="PROSITE" id="PS50977"/>
    </source>
</evidence>